<comment type="caution">
    <text evidence="2">The sequence shown here is derived from an EMBL/GenBank/DDBJ whole genome shotgun (WGS) entry which is preliminary data.</text>
</comment>
<reference evidence="2 3" key="1">
    <citation type="journal article" date="2013" name="Curr. Biol.">
        <title>The Genome of the Foraminiferan Reticulomyxa filosa.</title>
        <authorList>
            <person name="Glockner G."/>
            <person name="Hulsmann N."/>
            <person name="Schleicher M."/>
            <person name="Noegel A.A."/>
            <person name="Eichinger L."/>
            <person name="Gallinger C."/>
            <person name="Pawlowski J."/>
            <person name="Sierra R."/>
            <person name="Euteneuer U."/>
            <person name="Pillet L."/>
            <person name="Moustafa A."/>
            <person name="Platzer M."/>
            <person name="Groth M."/>
            <person name="Szafranski K."/>
            <person name="Schliwa M."/>
        </authorList>
    </citation>
    <scope>NUCLEOTIDE SEQUENCE [LARGE SCALE GENOMIC DNA]</scope>
</reference>
<dbReference type="InterPro" id="IPR013761">
    <property type="entry name" value="SAM/pointed_sf"/>
</dbReference>
<accession>X6MFS1</accession>
<dbReference type="Proteomes" id="UP000023152">
    <property type="component" value="Unassembled WGS sequence"/>
</dbReference>
<dbReference type="EMBL" id="ASPP01021016">
    <property type="protein sequence ID" value="ETO12858.1"/>
    <property type="molecule type" value="Genomic_DNA"/>
</dbReference>
<evidence type="ECO:0000313" key="2">
    <source>
        <dbReference type="EMBL" id="ETO12858.1"/>
    </source>
</evidence>
<evidence type="ECO:0000256" key="1">
    <source>
        <dbReference type="SAM" id="MobiDB-lite"/>
    </source>
</evidence>
<feature type="compositionally biased region" description="Basic and acidic residues" evidence="1">
    <location>
        <begin position="119"/>
        <end position="148"/>
    </location>
</feature>
<dbReference type="Gene3D" id="1.10.150.50">
    <property type="entry name" value="Transcription Factor, Ets-1"/>
    <property type="match status" value="1"/>
</dbReference>
<name>X6MFS1_RETFI</name>
<feature type="non-terminal residue" evidence="2">
    <location>
        <position position="252"/>
    </location>
</feature>
<feature type="region of interest" description="Disordered" evidence="1">
    <location>
        <begin position="103"/>
        <end position="159"/>
    </location>
</feature>
<gene>
    <name evidence="2" type="ORF">RFI_24516</name>
</gene>
<feature type="region of interest" description="Disordered" evidence="1">
    <location>
        <begin position="232"/>
        <end position="252"/>
    </location>
</feature>
<evidence type="ECO:0008006" key="4">
    <source>
        <dbReference type="Google" id="ProtNLM"/>
    </source>
</evidence>
<evidence type="ECO:0000313" key="3">
    <source>
        <dbReference type="Proteomes" id="UP000023152"/>
    </source>
</evidence>
<protein>
    <recommendedName>
        <fullName evidence="4">SAM domain-containing protein</fullName>
    </recommendedName>
</protein>
<keyword evidence="3" id="KW-1185">Reference proteome</keyword>
<proteinExistence type="predicted"/>
<sequence>MNNTFFFSFQFPLAKKTENKKKAYQINRSMSSSEDELKEFLKSVDPSFVKYAQPLTENGLSGKQDFGMMQEKDYQYLSIPLLHWRRILEKAKATAPVAHKIKHTYAREGEDTETPEGNAEAKKEEEKTKDVRASVQVEDKGKKEEAGTRVKNQSPSPAAKITGWGEEEVLLWIKTAENGKYRAYSKNFENGHIDGIQLIGITGVRDLTQLIEKLHNGNLPNIHDMLEQDSRLESEDKAANKRSSPFDDDITI</sequence>
<dbReference type="AlphaFoldDB" id="X6MFS1"/>
<organism evidence="2 3">
    <name type="scientific">Reticulomyxa filosa</name>
    <dbReference type="NCBI Taxonomy" id="46433"/>
    <lineage>
        <taxon>Eukaryota</taxon>
        <taxon>Sar</taxon>
        <taxon>Rhizaria</taxon>
        <taxon>Retaria</taxon>
        <taxon>Foraminifera</taxon>
        <taxon>Monothalamids</taxon>
        <taxon>Reticulomyxidae</taxon>
        <taxon>Reticulomyxa</taxon>
    </lineage>
</organism>